<dbReference type="EMBL" id="JADBEB010000001">
    <property type="protein sequence ID" value="MBE1488953.1"/>
    <property type="molecule type" value="Genomic_DNA"/>
</dbReference>
<feature type="transmembrane region" description="Helical" evidence="7">
    <location>
        <begin position="39"/>
        <end position="61"/>
    </location>
</feature>
<dbReference type="PANTHER" id="PTHR30518">
    <property type="entry name" value="ENDOLYTIC MUREIN TRANSGLYCOSYLASE"/>
    <property type="match status" value="1"/>
</dbReference>
<feature type="site" description="Important for catalytic activity" evidence="7">
    <location>
        <position position="272"/>
    </location>
</feature>
<evidence type="ECO:0000256" key="7">
    <source>
        <dbReference type="HAMAP-Rule" id="MF_02065"/>
    </source>
</evidence>
<dbReference type="HAMAP" id="MF_02065">
    <property type="entry name" value="MltG"/>
    <property type="match status" value="1"/>
</dbReference>
<dbReference type="EC" id="4.2.2.29" evidence="7"/>
<keyword evidence="2 7" id="KW-0812">Transmembrane</keyword>
<evidence type="ECO:0000256" key="3">
    <source>
        <dbReference type="ARBA" id="ARBA00022989"/>
    </source>
</evidence>
<evidence type="ECO:0000256" key="1">
    <source>
        <dbReference type="ARBA" id="ARBA00022475"/>
    </source>
</evidence>
<feature type="region of interest" description="Disordered" evidence="8">
    <location>
        <begin position="14"/>
        <end position="34"/>
    </location>
</feature>
<dbReference type="PANTHER" id="PTHR30518:SF2">
    <property type="entry name" value="ENDOLYTIC MUREIN TRANSGLYCOSYLASE"/>
    <property type="match status" value="1"/>
</dbReference>
<comment type="function">
    <text evidence="7">Functions as a peptidoglycan terminase that cleaves nascent peptidoglycan strands endolytically to terminate their elongation.</text>
</comment>
<keyword evidence="1 7" id="KW-1003">Cell membrane</keyword>
<keyword evidence="4 7" id="KW-0472">Membrane</keyword>
<name>A0A927R0S3_9ACTN</name>
<keyword evidence="3 7" id="KW-1133">Transmembrane helix</keyword>
<keyword evidence="5 7" id="KW-0456">Lyase</keyword>
<dbReference type="NCBIfam" id="TIGR00247">
    <property type="entry name" value="endolytic transglycosylase MltG"/>
    <property type="match status" value="1"/>
</dbReference>
<dbReference type="AlphaFoldDB" id="A0A927R0S3"/>
<evidence type="ECO:0000313" key="9">
    <source>
        <dbReference type="EMBL" id="MBE1488953.1"/>
    </source>
</evidence>
<evidence type="ECO:0000256" key="8">
    <source>
        <dbReference type="SAM" id="MobiDB-lite"/>
    </source>
</evidence>
<dbReference type="GO" id="GO:0008932">
    <property type="term" value="F:lytic endotransglycosylase activity"/>
    <property type="evidence" value="ECO:0007669"/>
    <property type="project" value="UniProtKB-UniRule"/>
</dbReference>
<dbReference type="Proteomes" id="UP000649753">
    <property type="component" value="Unassembled WGS sequence"/>
</dbReference>
<gene>
    <name evidence="7" type="primary">mltG</name>
    <name evidence="9" type="ORF">H4W31_004591</name>
</gene>
<dbReference type="GO" id="GO:0005886">
    <property type="term" value="C:plasma membrane"/>
    <property type="evidence" value="ECO:0007669"/>
    <property type="project" value="UniProtKB-SubCell"/>
</dbReference>
<dbReference type="GO" id="GO:0071555">
    <property type="term" value="P:cell wall organization"/>
    <property type="evidence" value="ECO:0007669"/>
    <property type="project" value="UniProtKB-KW"/>
</dbReference>
<feature type="compositionally biased region" description="Basic residues" evidence="8">
    <location>
        <begin position="15"/>
        <end position="34"/>
    </location>
</feature>
<proteinExistence type="inferred from homology"/>
<accession>A0A927R0S3</accession>
<sequence>MIDDLELAFDERAEKGRHRPGARRKLNKKKKKRGGRGRTITALLMAFVLLGVLGGVGWYGFDRVQGYFVTPDYDGGGTGEAQIQIQQGQSIAEIANTLVVAGVVKSPKAFIEAAQANSRSQNIQPGVYKVRKEMNAEAALGLLLDLKNKLVNGFLVKEGATSTTIFKALAKETKLPVKDFQDAAKDLKGLGIADFWFNRNDGQPVKKSIEGFLFPDTYELAPNATAEAILKEMVQRFMSVAEDIDFVKTVETKRGGISPYEALIVASLAQAEAGNEVDLGKVARVAYNRIYSENHYCKNGNGLMNCLEFDVGVNYYWELTGKKTKTSGQMTNADLFDKKNPYRLHGKKGLTPTPINNPGKKALEGAMNPPPGKWLFFVAVDKEGRSEFAETNEQHERNIAKARENGVL</sequence>
<protein>
    <recommendedName>
        <fullName evidence="7">Endolytic murein transglycosylase</fullName>
        <ecNumber evidence="7">4.2.2.29</ecNumber>
    </recommendedName>
    <alternativeName>
        <fullName evidence="7">Peptidoglycan lytic transglycosylase</fullName>
    </alternativeName>
    <alternativeName>
        <fullName evidence="7">Peptidoglycan polymerization terminase</fullName>
    </alternativeName>
</protein>
<dbReference type="InterPro" id="IPR003770">
    <property type="entry name" value="MLTG-like"/>
</dbReference>
<dbReference type="GO" id="GO:0009252">
    <property type="term" value="P:peptidoglycan biosynthetic process"/>
    <property type="evidence" value="ECO:0007669"/>
    <property type="project" value="UniProtKB-UniRule"/>
</dbReference>
<evidence type="ECO:0000313" key="10">
    <source>
        <dbReference type="Proteomes" id="UP000649753"/>
    </source>
</evidence>
<evidence type="ECO:0000256" key="2">
    <source>
        <dbReference type="ARBA" id="ARBA00022692"/>
    </source>
</evidence>
<organism evidence="9 10">
    <name type="scientific">Plantactinospora soyae</name>
    <dbReference type="NCBI Taxonomy" id="1544732"/>
    <lineage>
        <taxon>Bacteria</taxon>
        <taxon>Bacillati</taxon>
        <taxon>Actinomycetota</taxon>
        <taxon>Actinomycetes</taxon>
        <taxon>Micromonosporales</taxon>
        <taxon>Micromonosporaceae</taxon>
        <taxon>Plantactinospora</taxon>
    </lineage>
</organism>
<evidence type="ECO:0000256" key="6">
    <source>
        <dbReference type="ARBA" id="ARBA00023316"/>
    </source>
</evidence>
<dbReference type="RefSeq" id="WP_192768507.1">
    <property type="nucleotide sequence ID" value="NZ_JADBEB010000001.1"/>
</dbReference>
<dbReference type="Gene3D" id="3.30.1490.480">
    <property type="entry name" value="Endolytic murein transglycosylase"/>
    <property type="match status" value="1"/>
</dbReference>
<comment type="catalytic activity">
    <reaction evidence="7">
        <text>a peptidoglycan chain = a peptidoglycan chain with N-acetyl-1,6-anhydromuramyl-[peptide] at the reducing end + a peptidoglycan chain with N-acetylglucosamine at the non-reducing end.</text>
        <dbReference type="EC" id="4.2.2.29"/>
    </reaction>
</comment>
<evidence type="ECO:0000256" key="5">
    <source>
        <dbReference type="ARBA" id="ARBA00023239"/>
    </source>
</evidence>
<keyword evidence="6 7" id="KW-0961">Cell wall biogenesis/degradation</keyword>
<reference evidence="9" key="1">
    <citation type="submission" date="2020-10" db="EMBL/GenBank/DDBJ databases">
        <title>Sequencing the genomes of 1000 actinobacteria strains.</title>
        <authorList>
            <person name="Klenk H.-P."/>
        </authorList>
    </citation>
    <scope>NUCLEOTIDE SEQUENCE</scope>
    <source>
        <strain evidence="9">DSM 46832</strain>
    </source>
</reference>
<dbReference type="Pfam" id="PF02618">
    <property type="entry name" value="YceG"/>
    <property type="match status" value="1"/>
</dbReference>
<keyword evidence="10" id="KW-1185">Reference proteome</keyword>
<comment type="caution">
    <text evidence="9">The sequence shown here is derived from an EMBL/GenBank/DDBJ whole genome shotgun (WGS) entry which is preliminary data.</text>
</comment>
<evidence type="ECO:0000256" key="4">
    <source>
        <dbReference type="ARBA" id="ARBA00023136"/>
    </source>
</evidence>
<comment type="similarity">
    <text evidence="7">Belongs to the transglycosylase MltG family.</text>
</comment>
<comment type="subcellular location">
    <subcellularLocation>
        <location evidence="7">Cell membrane</location>
        <topology evidence="7">Single-pass membrane protein</topology>
    </subcellularLocation>
</comment>
<dbReference type="Gene3D" id="3.30.160.60">
    <property type="entry name" value="Classic Zinc Finger"/>
    <property type="match status" value="1"/>
</dbReference>